<dbReference type="KEGG" id="adin:H7849_09320"/>
<feature type="transmembrane region" description="Helical" evidence="1">
    <location>
        <begin position="83"/>
        <end position="102"/>
    </location>
</feature>
<evidence type="ECO:0000313" key="3">
    <source>
        <dbReference type="Proteomes" id="UP000515312"/>
    </source>
</evidence>
<dbReference type="Proteomes" id="UP000515312">
    <property type="component" value="Chromosome"/>
</dbReference>
<feature type="transmembrane region" description="Helical" evidence="1">
    <location>
        <begin position="12"/>
        <end position="35"/>
    </location>
</feature>
<dbReference type="EMBL" id="CP060394">
    <property type="protein sequence ID" value="QNI34077.1"/>
    <property type="molecule type" value="Genomic_DNA"/>
</dbReference>
<evidence type="ECO:0000313" key="2">
    <source>
        <dbReference type="EMBL" id="QNI34077.1"/>
    </source>
</evidence>
<dbReference type="RefSeq" id="WP_186745939.1">
    <property type="nucleotide sequence ID" value="NZ_CP060394.1"/>
</dbReference>
<evidence type="ECO:0000256" key="1">
    <source>
        <dbReference type="SAM" id="Phobius"/>
    </source>
</evidence>
<dbReference type="InterPro" id="IPR025363">
    <property type="entry name" value="DUF4267"/>
</dbReference>
<keyword evidence="1" id="KW-0812">Transmembrane</keyword>
<feature type="transmembrane region" description="Helical" evidence="1">
    <location>
        <begin position="55"/>
        <end position="76"/>
    </location>
</feature>
<dbReference type="Pfam" id="PF14087">
    <property type="entry name" value="DUF4267"/>
    <property type="match status" value="1"/>
</dbReference>
<keyword evidence="1" id="KW-1133">Transmembrane helix</keyword>
<name>A0A7G8BNF7_9BACT</name>
<accession>A0A7G8BNF7</accession>
<keyword evidence="1" id="KW-0472">Membrane</keyword>
<sequence length="131" mass="14161">MKSRFDDFTPRSPFYWLSGVLAVGIFLVGLFAMLAPATGSIMFGMPAATDDALPWIRLAGVRDIALGLVLFATIALKEGRTTGLLILLIIVVPIADVMTVFLRTGVSYHILIHGGAIVYMAALGTLLLRRR</sequence>
<gene>
    <name evidence="2" type="ORF">H7849_09320</name>
</gene>
<protein>
    <submittedName>
        <fullName evidence="2">DUF4267 domain-containing protein</fullName>
    </submittedName>
</protein>
<proteinExistence type="predicted"/>
<reference evidence="2 3" key="1">
    <citation type="submission" date="2020-08" db="EMBL/GenBank/DDBJ databases">
        <title>Edaphobacter telluris sp. nov. and Acidobacterium dinghuensis sp. nov., two acidobacteria isolated from forest soil.</title>
        <authorList>
            <person name="Fu J."/>
            <person name="Qiu L."/>
        </authorList>
    </citation>
    <scope>NUCLEOTIDE SEQUENCE [LARGE SCALE GENOMIC DNA]</scope>
    <source>
        <strain evidence="2">4Y35</strain>
    </source>
</reference>
<dbReference type="AlphaFoldDB" id="A0A7G8BNF7"/>
<organism evidence="2 3">
    <name type="scientific">Alloacidobacterium dinghuense</name>
    <dbReference type="NCBI Taxonomy" id="2763107"/>
    <lineage>
        <taxon>Bacteria</taxon>
        <taxon>Pseudomonadati</taxon>
        <taxon>Acidobacteriota</taxon>
        <taxon>Terriglobia</taxon>
        <taxon>Terriglobales</taxon>
        <taxon>Acidobacteriaceae</taxon>
        <taxon>Alloacidobacterium</taxon>
    </lineage>
</organism>
<feature type="transmembrane region" description="Helical" evidence="1">
    <location>
        <begin position="108"/>
        <end position="128"/>
    </location>
</feature>
<keyword evidence="3" id="KW-1185">Reference proteome</keyword>